<dbReference type="Proteomes" id="UP001275084">
    <property type="component" value="Unassembled WGS sequence"/>
</dbReference>
<accession>A0AAJ0MI40</accession>
<dbReference type="PANTHER" id="PTHR47429">
    <property type="entry name" value="PROTEIN TWIN LOV 1"/>
    <property type="match status" value="1"/>
</dbReference>
<keyword evidence="3" id="KW-0157">Chromophore</keyword>
<dbReference type="Pfam" id="PF13426">
    <property type="entry name" value="PAS_9"/>
    <property type="match status" value="1"/>
</dbReference>
<dbReference type="InterPro" id="IPR000014">
    <property type="entry name" value="PAS"/>
</dbReference>
<dbReference type="AlphaFoldDB" id="A0AAJ0MI40"/>
<proteinExistence type="predicted"/>
<keyword evidence="2" id="KW-0288">FMN</keyword>
<evidence type="ECO:0000313" key="5">
    <source>
        <dbReference type="EMBL" id="KAK3359781.1"/>
    </source>
</evidence>
<dbReference type="EMBL" id="JAUIQD010000002">
    <property type="protein sequence ID" value="KAK3359781.1"/>
    <property type="molecule type" value="Genomic_DNA"/>
</dbReference>
<evidence type="ECO:0000259" key="4">
    <source>
        <dbReference type="Pfam" id="PF13426"/>
    </source>
</evidence>
<dbReference type="GO" id="GO:0005634">
    <property type="term" value="C:nucleus"/>
    <property type="evidence" value="ECO:0007669"/>
    <property type="project" value="TreeGrafter"/>
</dbReference>
<name>A0AAJ0MI40_9PEZI</name>
<keyword evidence="6" id="KW-1185">Reference proteome</keyword>
<comment type="caution">
    <text evidence="5">The sequence shown here is derived from an EMBL/GenBank/DDBJ whole genome shotgun (WGS) entry which is preliminary data.</text>
</comment>
<reference evidence="5" key="1">
    <citation type="journal article" date="2023" name="Mol. Phylogenet. Evol.">
        <title>Genome-scale phylogeny and comparative genomics of the fungal order Sordariales.</title>
        <authorList>
            <person name="Hensen N."/>
            <person name="Bonometti L."/>
            <person name="Westerberg I."/>
            <person name="Brannstrom I.O."/>
            <person name="Guillou S."/>
            <person name="Cros-Aarteil S."/>
            <person name="Calhoun S."/>
            <person name="Haridas S."/>
            <person name="Kuo A."/>
            <person name="Mondo S."/>
            <person name="Pangilinan J."/>
            <person name="Riley R."/>
            <person name="LaButti K."/>
            <person name="Andreopoulos B."/>
            <person name="Lipzen A."/>
            <person name="Chen C."/>
            <person name="Yan M."/>
            <person name="Daum C."/>
            <person name="Ng V."/>
            <person name="Clum A."/>
            <person name="Steindorff A."/>
            <person name="Ohm R.A."/>
            <person name="Martin F."/>
            <person name="Silar P."/>
            <person name="Natvig D.O."/>
            <person name="Lalanne C."/>
            <person name="Gautier V."/>
            <person name="Ament-Velasquez S.L."/>
            <person name="Kruys A."/>
            <person name="Hutchinson M.I."/>
            <person name="Powell A.J."/>
            <person name="Barry K."/>
            <person name="Miller A.N."/>
            <person name="Grigoriev I.V."/>
            <person name="Debuchy R."/>
            <person name="Gladieux P."/>
            <person name="Hiltunen Thoren M."/>
            <person name="Johannesson H."/>
        </authorList>
    </citation>
    <scope>NUCLEOTIDE SEQUENCE</scope>
    <source>
        <strain evidence="5">CBS 955.72</strain>
    </source>
</reference>
<sequence length="198" mass="21936">MASEALVREELPAFITHTWIRIASVSIRKGTTGTLSAHPRQVSERLAEVFCLTDPSREDDPVVFASEGFYRTTQYGKNHAIGRNCRFLQGPKTNASSIERLHKKLTAGKEHYETLLNYRKDGSPFTNLLMCAPLLDSRGMIRYMIGAQADVSGLAKDCVAWSLYSDLSTKSTRGALKQWGTTSSPSMAVLAQKMGFKN</sequence>
<keyword evidence="1" id="KW-0285">Flavoprotein</keyword>
<reference evidence="5" key="2">
    <citation type="submission" date="2023-06" db="EMBL/GenBank/DDBJ databases">
        <authorList>
            <consortium name="Lawrence Berkeley National Laboratory"/>
            <person name="Haridas S."/>
            <person name="Hensen N."/>
            <person name="Bonometti L."/>
            <person name="Westerberg I."/>
            <person name="Brannstrom I.O."/>
            <person name="Guillou S."/>
            <person name="Cros-Aarteil S."/>
            <person name="Calhoun S."/>
            <person name="Kuo A."/>
            <person name="Mondo S."/>
            <person name="Pangilinan J."/>
            <person name="Riley R."/>
            <person name="Labutti K."/>
            <person name="Andreopoulos B."/>
            <person name="Lipzen A."/>
            <person name="Chen C."/>
            <person name="Yanf M."/>
            <person name="Daum C."/>
            <person name="Ng V."/>
            <person name="Clum A."/>
            <person name="Steindorff A."/>
            <person name="Ohm R."/>
            <person name="Martin F."/>
            <person name="Silar P."/>
            <person name="Natvig D."/>
            <person name="Lalanne C."/>
            <person name="Gautier V."/>
            <person name="Ament-Velasquez S.L."/>
            <person name="Kruys A."/>
            <person name="Hutchinson M.I."/>
            <person name="Powell A.J."/>
            <person name="Barry K."/>
            <person name="Miller A.N."/>
            <person name="Grigoriev I.V."/>
            <person name="Debuchy R."/>
            <person name="Gladieux P."/>
            <person name="Thoren M.H."/>
            <person name="Johannesson H."/>
        </authorList>
    </citation>
    <scope>NUCLEOTIDE SEQUENCE</scope>
    <source>
        <strain evidence="5">CBS 955.72</strain>
    </source>
</reference>
<dbReference type="Gene3D" id="3.30.450.20">
    <property type="entry name" value="PAS domain"/>
    <property type="match status" value="1"/>
</dbReference>
<dbReference type="PANTHER" id="PTHR47429:SF9">
    <property type="entry name" value="PAS DOMAIN-CONTAINING PROTEIN"/>
    <property type="match status" value="1"/>
</dbReference>
<dbReference type="InterPro" id="IPR035965">
    <property type="entry name" value="PAS-like_dom_sf"/>
</dbReference>
<evidence type="ECO:0000256" key="1">
    <source>
        <dbReference type="ARBA" id="ARBA00022630"/>
    </source>
</evidence>
<feature type="domain" description="PAS" evidence="4">
    <location>
        <begin position="56"/>
        <end position="152"/>
    </location>
</feature>
<organism evidence="5 6">
    <name type="scientific">Lasiosphaeria hispida</name>
    <dbReference type="NCBI Taxonomy" id="260671"/>
    <lineage>
        <taxon>Eukaryota</taxon>
        <taxon>Fungi</taxon>
        <taxon>Dikarya</taxon>
        <taxon>Ascomycota</taxon>
        <taxon>Pezizomycotina</taxon>
        <taxon>Sordariomycetes</taxon>
        <taxon>Sordariomycetidae</taxon>
        <taxon>Sordariales</taxon>
        <taxon>Lasiosphaeriaceae</taxon>
        <taxon>Lasiosphaeria</taxon>
    </lineage>
</organism>
<evidence type="ECO:0000313" key="6">
    <source>
        <dbReference type="Proteomes" id="UP001275084"/>
    </source>
</evidence>
<protein>
    <recommendedName>
        <fullName evidence="4">PAS domain-containing protein</fullName>
    </recommendedName>
</protein>
<gene>
    <name evidence="5" type="ORF">B0T25DRAFT_109581</name>
</gene>
<evidence type="ECO:0000256" key="2">
    <source>
        <dbReference type="ARBA" id="ARBA00022643"/>
    </source>
</evidence>
<evidence type="ECO:0000256" key="3">
    <source>
        <dbReference type="ARBA" id="ARBA00022991"/>
    </source>
</evidence>
<dbReference type="SUPFAM" id="SSF55785">
    <property type="entry name" value="PYP-like sensor domain (PAS domain)"/>
    <property type="match status" value="1"/>
</dbReference>